<sequence length="466" mass="52249">MAGLLNHVLHVEKAVSLSLPLKSGAAFYRTFPSATGKYSSSYVPLKTVASIQNRTRSLVQALRSAKNEQSWLIRLEEFNDHILRYQGVGRSQAIREEAISFLLSVRKKGNKEVRKEAQKALALLGWVDPVKGRGIKVLSIDGGGARGLMAIEILKRIEEMCNKEIHELFDFICGASTGAILAFLIGIKRVPLEECEHTYKKLSMDIFEQNSFIGKGKLFLNHAYYDTAKFEQILKNESGDERLIDSAKDSATPKVAAVSTVVNHSLLMPYVFSNYTHPYGSSSKFPQSCKYRLWEALRASTAAPGYFEEFKLGNNIHQDGGLLTNNPCAIAVHEARLLWPDEPFQCIVSLGTGKYKGRSGPSTEEFSSLKEKLLKVVASATDTEAIDTVLSDILPKSVYFRLNPNLSTNVPMDEGRIEMLEQVQFDARKHLEKIDETLKTCAKNLLQDKTVLNRGMDRFRNWYRTT</sequence>
<dbReference type="PANTHER" id="PTHR24185:SF1">
    <property type="entry name" value="CALCIUM-INDEPENDENT PHOSPHOLIPASE A2-GAMMA"/>
    <property type="match status" value="1"/>
</dbReference>
<dbReference type="InterPro" id="IPR045217">
    <property type="entry name" value="PNPLA8-like"/>
</dbReference>
<dbReference type="GO" id="GO:0047499">
    <property type="term" value="F:calcium-independent phospholipase A2 activity"/>
    <property type="evidence" value="ECO:0007669"/>
    <property type="project" value="TreeGrafter"/>
</dbReference>
<dbReference type="EMBL" id="RCHS01000749">
    <property type="protein sequence ID" value="RMX57064.1"/>
    <property type="molecule type" value="Genomic_DNA"/>
</dbReference>
<evidence type="ECO:0000256" key="2">
    <source>
        <dbReference type="ARBA" id="ARBA00022963"/>
    </source>
</evidence>
<evidence type="ECO:0000256" key="4">
    <source>
        <dbReference type="PROSITE-ProRule" id="PRU01161"/>
    </source>
</evidence>
<protein>
    <recommendedName>
        <fullName evidence="5">PNPLA domain-containing protein</fullName>
    </recommendedName>
</protein>
<dbReference type="PROSITE" id="PS51635">
    <property type="entry name" value="PNPLA"/>
    <property type="match status" value="1"/>
</dbReference>
<evidence type="ECO:0000256" key="3">
    <source>
        <dbReference type="ARBA" id="ARBA00023098"/>
    </source>
</evidence>
<keyword evidence="7" id="KW-1185">Reference proteome</keyword>
<proteinExistence type="predicted"/>
<dbReference type="GO" id="GO:0016042">
    <property type="term" value="P:lipid catabolic process"/>
    <property type="evidence" value="ECO:0007669"/>
    <property type="project" value="UniProtKB-UniRule"/>
</dbReference>
<feature type="short sequence motif" description="GXSXG" evidence="4">
    <location>
        <begin position="174"/>
        <end position="178"/>
    </location>
</feature>
<dbReference type="GO" id="GO:0016020">
    <property type="term" value="C:membrane"/>
    <property type="evidence" value="ECO:0007669"/>
    <property type="project" value="TreeGrafter"/>
</dbReference>
<dbReference type="CDD" id="cd07211">
    <property type="entry name" value="Pat_PNPLA8"/>
    <property type="match status" value="1"/>
</dbReference>
<name>A0A3M6UU19_POCDA</name>
<dbReference type="STRING" id="46731.A0A3M6UU19"/>
<keyword evidence="1 4" id="KW-0378">Hydrolase</keyword>
<evidence type="ECO:0000256" key="1">
    <source>
        <dbReference type="ARBA" id="ARBA00022801"/>
    </source>
</evidence>
<evidence type="ECO:0000313" key="6">
    <source>
        <dbReference type="EMBL" id="RMX57064.1"/>
    </source>
</evidence>
<dbReference type="InterPro" id="IPR016035">
    <property type="entry name" value="Acyl_Trfase/lysoPLipase"/>
</dbReference>
<accession>A0A3M6UU19</accession>
<dbReference type="SUPFAM" id="SSF52151">
    <property type="entry name" value="FabD/lysophospholipase-like"/>
    <property type="match status" value="1"/>
</dbReference>
<organism evidence="6 7">
    <name type="scientific">Pocillopora damicornis</name>
    <name type="common">Cauliflower coral</name>
    <name type="synonym">Millepora damicornis</name>
    <dbReference type="NCBI Taxonomy" id="46731"/>
    <lineage>
        <taxon>Eukaryota</taxon>
        <taxon>Metazoa</taxon>
        <taxon>Cnidaria</taxon>
        <taxon>Anthozoa</taxon>
        <taxon>Hexacorallia</taxon>
        <taxon>Scleractinia</taxon>
        <taxon>Astrocoeniina</taxon>
        <taxon>Pocilloporidae</taxon>
        <taxon>Pocillopora</taxon>
    </lineage>
</organism>
<evidence type="ECO:0000259" key="5">
    <source>
        <dbReference type="PROSITE" id="PS51635"/>
    </source>
</evidence>
<dbReference type="GO" id="GO:0019369">
    <property type="term" value="P:arachidonate metabolic process"/>
    <property type="evidence" value="ECO:0007669"/>
    <property type="project" value="TreeGrafter"/>
</dbReference>
<dbReference type="PANTHER" id="PTHR24185">
    <property type="entry name" value="CALCIUM-INDEPENDENT PHOSPHOLIPASE A2-GAMMA"/>
    <property type="match status" value="1"/>
</dbReference>
<dbReference type="InterPro" id="IPR002641">
    <property type="entry name" value="PNPLA_dom"/>
</dbReference>
<dbReference type="OMA" id="GSHKHKL"/>
<dbReference type="Pfam" id="PF01734">
    <property type="entry name" value="Patatin"/>
    <property type="match status" value="1"/>
</dbReference>
<feature type="short sequence motif" description="DGA/G" evidence="4">
    <location>
        <begin position="319"/>
        <end position="321"/>
    </location>
</feature>
<comment type="caution">
    <text evidence="6">The sequence shown here is derived from an EMBL/GenBank/DDBJ whole genome shotgun (WGS) entry which is preliminary data.</text>
</comment>
<dbReference type="Gene3D" id="3.40.1090.10">
    <property type="entry name" value="Cytosolic phospholipase A2 catalytic domain"/>
    <property type="match status" value="1"/>
</dbReference>
<feature type="active site" description="Nucleophile" evidence="4">
    <location>
        <position position="176"/>
    </location>
</feature>
<gene>
    <name evidence="6" type="ORF">pdam_00006156</name>
</gene>
<feature type="short sequence motif" description="GXGXXG" evidence="4">
    <location>
        <begin position="142"/>
        <end position="147"/>
    </location>
</feature>
<keyword evidence="3 4" id="KW-0443">Lipid metabolism</keyword>
<dbReference type="OrthoDB" id="630895at2759"/>
<evidence type="ECO:0000313" key="7">
    <source>
        <dbReference type="Proteomes" id="UP000275408"/>
    </source>
</evidence>
<dbReference type="Proteomes" id="UP000275408">
    <property type="component" value="Unassembled WGS sequence"/>
</dbReference>
<feature type="active site" description="Proton acceptor" evidence="4">
    <location>
        <position position="319"/>
    </location>
</feature>
<keyword evidence="2 4" id="KW-0442">Lipid degradation</keyword>
<feature type="domain" description="PNPLA" evidence="5">
    <location>
        <begin position="138"/>
        <end position="332"/>
    </location>
</feature>
<reference evidence="6 7" key="1">
    <citation type="journal article" date="2018" name="Sci. Rep.">
        <title>Comparative analysis of the Pocillopora damicornis genome highlights role of immune system in coral evolution.</title>
        <authorList>
            <person name="Cunning R."/>
            <person name="Bay R.A."/>
            <person name="Gillette P."/>
            <person name="Baker A.C."/>
            <person name="Traylor-Knowles N."/>
        </authorList>
    </citation>
    <scope>NUCLEOTIDE SEQUENCE [LARGE SCALE GENOMIC DNA]</scope>
    <source>
        <strain evidence="6">RSMAS</strain>
        <tissue evidence="6">Whole animal</tissue>
    </source>
</reference>
<dbReference type="AlphaFoldDB" id="A0A3M6UU19"/>